<proteinExistence type="predicted"/>
<dbReference type="OrthoDB" id="2536801at2"/>
<dbReference type="PANTHER" id="PTHR42999:SF1">
    <property type="entry name" value="PENTAPEPTIDE REPEAT-CONTAINING PROTEIN"/>
    <property type="match status" value="1"/>
</dbReference>
<dbReference type="PANTHER" id="PTHR42999">
    <property type="entry name" value="ANTIBIOTIC RESISTANCE PROTEIN MCBG"/>
    <property type="match status" value="1"/>
</dbReference>
<sequence length="367" mass="43166">MNREESIKDFKEHFVKGLMEEYKTEFQENLDNNQEKLRGLLIEGMIDINDKAKKYQGKNENYKLAVLQFELLRINILNESYKILIHGYSSLWYLDKNSIYKEIDLKFLFEPFIKFKGKLIQAKNIYMGKVNFYDIQEIIFELVVECYNSMSELARIWLWNLDEEVWVKNGSFSDMYTVKWSEYQGQSETIFAMDNREKIMKDLLELKKVSEEKLPLVYSVWSNSNLENGDLTKQNMLFINFKASKLNNIDFSESNITTAQFKDTNIKKCEFKRSKLIGTSFEYAKIEGCNFENADLRAVDFRKSILKDITFKNVDLRGSDFTGAIFNNVSFEDASVEEVVFSEQDVPFLYLTPEQLQTIYITGGIEE</sequence>
<dbReference type="KEGG" id="ceu:A7L45_09600"/>
<dbReference type="Pfam" id="PF00805">
    <property type="entry name" value="Pentapeptide"/>
    <property type="match status" value="1"/>
</dbReference>
<dbReference type="SUPFAM" id="SSF141571">
    <property type="entry name" value="Pentapeptide repeat-like"/>
    <property type="match status" value="1"/>
</dbReference>
<gene>
    <name evidence="1" type="ORF">A7L45_09600</name>
</gene>
<accession>A0A1J0GHC7</accession>
<protein>
    <recommendedName>
        <fullName evidence="3">Pentapeptide repeat-containing protein</fullName>
    </recommendedName>
</protein>
<dbReference type="InterPro" id="IPR001646">
    <property type="entry name" value="5peptide_repeat"/>
</dbReference>
<dbReference type="STRING" id="1552.A7L45_09600"/>
<evidence type="ECO:0000313" key="1">
    <source>
        <dbReference type="EMBL" id="APC40302.1"/>
    </source>
</evidence>
<dbReference type="Proteomes" id="UP000182569">
    <property type="component" value="Chromosome"/>
</dbReference>
<evidence type="ECO:0000313" key="2">
    <source>
        <dbReference type="Proteomes" id="UP000182569"/>
    </source>
</evidence>
<dbReference type="AlphaFoldDB" id="A0A1J0GHC7"/>
<organism evidence="1 2">
    <name type="scientific">Clostridium estertheticum subsp. estertheticum</name>
    <dbReference type="NCBI Taxonomy" id="1552"/>
    <lineage>
        <taxon>Bacteria</taxon>
        <taxon>Bacillati</taxon>
        <taxon>Bacillota</taxon>
        <taxon>Clostridia</taxon>
        <taxon>Eubacteriales</taxon>
        <taxon>Clostridiaceae</taxon>
        <taxon>Clostridium</taxon>
    </lineage>
</organism>
<dbReference type="RefSeq" id="WP_071612594.1">
    <property type="nucleotide sequence ID" value="NZ_CP015756.1"/>
</dbReference>
<dbReference type="InterPro" id="IPR052949">
    <property type="entry name" value="PA_immunity-related"/>
</dbReference>
<name>A0A1J0GHC7_9CLOT</name>
<dbReference type="EMBL" id="CP015756">
    <property type="protein sequence ID" value="APC40302.1"/>
    <property type="molecule type" value="Genomic_DNA"/>
</dbReference>
<dbReference type="Gene3D" id="2.160.20.80">
    <property type="entry name" value="E3 ubiquitin-protein ligase SopA"/>
    <property type="match status" value="1"/>
</dbReference>
<reference evidence="2" key="1">
    <citation type="journal article" date="2016" name="Front. Microbiol.">
        <title>Complete Genome Sequence of Clostridium estertheticum DSM 8809, a Microbe Identified in Spoiled Vacuum Packed Beef.</title>
        <authorList>
            <person name="Yu Z."/>
            <person name="Gunn L."/>
            <person name="Brennan E."/>
            <person name="Reid R."/>
            <person name="Wall P.G."/>
            <person name="Gaora O.P."/>
            <person name="Hurley D."/>
            <person name="Bolton D."/>
            <person name="Fanning S."/>
        </authorList>
    </citation>
    <scope>NUCLEOTIDE SEQUENCE [LARGE SCALE GENOMIC DNA]</scope>
    <source>
        <strain evidence="2">DSM 8809</strain>
    </source>
</reference>
<evidence type="ECO:0008006" key="3">
    <source>
        <dbReference type="Google" id="ProtNLM"/>
    </source>
</evidence>
<keyword evidence="2" id="KW-1185">Reference proteome</keyword>
<dbReference type="Pfam" id="PF13599">
    <property type="entry name" value="Pentapeptide_4"/>
    <property type="match status" value="1"/>
</dbReference>